<keyword evidence="5" id="KW-1185">Reference proteome</keyword>
<dbReference type="InterPro" id="IPR040898">
    <property type="entry name" value="CxC6"/>
</dbReference>
<evidence type="ECO:0000313" key="5">
    <source>
        <dbReference type="Proteomes" id="UP000292702"/>
    </source>
</evidence>
<dbReference type="OrthoDB" id="2800707at2759"/>
<evidence type="ECO:0000256" key="1">
    <source>
        <dbReference type="SAM" id="MobiDB-lite"/>
    </source>
</evidence>
<dbReference type="AlphaFoldDB" id="A0A4R0RBL8"/>
<evidence type="ECO:0000259" key="3">
    <source>
        <dbReference type="Pfam" id="PF18721"/>
    </source>
</evidence>
<comment type="caution">
    <text evidence="4">The sequence shown here is derived from an EMBL/GenBank/DDBJ whole genome shotgun (WGS) entry which is preliminary data.</text>
</comment>
<organism evidence="4 5">
    <name type="scientific">Steccherinum ochraceum</name>
    <dbReference type="NCBI Taxonomy" id="92696"/>
    <lineage>
        <taxon>Eukaryota</taxon>
        <taxon>Fungi</taxon>
        <taxon>Dikarya</taxon>
        <taxon>Basidiomycota</taxon>
        <taxon>Agaricomycotina</taxon>
        <taxon>Agaricomycetes</taxon>
        <taxon>Polyporales</taxon>
        <taxon>Steccherinaceae</taxon>
        <taxon>Steccherinum</taxon>
    </lineage>
</organism>
<evidence type="ECO:0008006" key="6">
    <source>
        <dbReference type="Google" id="ProtNLM"/>
    </source>
</evidence>
<proteinExistence type="predicted"/>
<dbReference type="STRING" id="92696.A0A4R0RBL8"/>
<evidence type="ECO:0000313" key="4">
    <source>
        <dbReference type="EMBL" id="TCD60958.1"/>
    </source>
</evidence>
<feature type="domain" description="CxC6 like cysteine cluster associated with KDZ" evidence="3">
    <location>
        <begin position="346"/>
        <end position="410"/>
    </location>
</feature>
<dbReference type="Pfam" id="PF18718">
    <property type="entry name" value="CxC5"/>
    <property type="match status" value="1"/>
</dbReference>
<accession>A0A4R0RBL8</accession>
<dbReference type="InterPro" id="IPR041539">
    <property type="entry name" value="CxC5"/>
</dbReference>
<dbReference type="Proteomes" id="UP000292702">
    <property type="component" value="Unassembled WGS sequence"/>
</dbReference>
<evidence type="ECO:0000259" key="2">
    <source>
        <dbReference type="Pfam" id="PF18718"/>
    </source>
</evidence>
<reference evidence="4 5" key="1">
    <citation type="submission" date="2018-11" db="EMBL/GenBank/DDBJ databases">
        <title>Genome assembly of Steccherinum ochraceum LE-BIN_3174, the white-rot fungus of the Steccherinaceae family (The Residual Polyporoid clade, Polyporales, Basidiomycota).</title>
        <authorList>
            <person name="Fedorova T.V."/>
            <person name="Glazunova O.A."/>
            <person name="Landesman E.O."/>
            <person name="Moiseenko K.V."/>
            <person name="Psurtseva N.V."/>
            <person name="Savinova O.S."/>
            <person name="Shakhova N.V."/>
            <person name="Tyazhelova T.V."/>
            <person name="Vasina D.V."/>
        </authorList>
    </citation>
    <scope>NUCLEOTIDE SEQUENCE [LARGE SCALE GENOMIC DNA]</scope>
    <source>
        <strain evidence="4 5">LE-BIN_3174</strain>
    </source>
</reference>
<protein>
    <recommendedName>
        <fullName evidence="6">CxC6 like cysteine cluster associated with KDZ domain-containing protein</fullName>
    </recommendedName>
</protein>
<gene>
    <name evidence="4" type="ORF">EIP91_009254</name>
</gene>
<dbReference type="Pfam" id="PF18721">
    <property type="entry name" value="CxC6"/>
    <property type="match status" value="1"/>
</dbReference>
<feature type="region of interest" description="Disordered" evidence="1">
    <location>
        <begin position="435"/>
        <end position="461"/>
    </location>
</feature>
<sequence length="628" mass="72171">MWSLQELCSRLQNEAHDLLQALSFETVHRFVVDLALMKNDIILVQPHDISPEHAPPELPPSVKDFIGRLLSLTPEQVSSCWNVLSELVWNDDLVRTLKMTSREALELHGAYSRGLAEHRFYPPSHYCQDETCDSFKKGIVLKRAEQKEVTVYTVTGPRAGYDVYLRCLACSTDYHHNYCVRNGMRYYYQTKAPPAFIQIGEHQYVQLAAARSWKNAMLVNSNAATGISNQYNMDHEELEVFEWDEGDEITDAEYENPEHRFSFNLQRYHVLDAFFLLSLIQDHISCGTRLEVTHCGKQKDRFSKAIEARNARYEREGLPHVLHRCDKCTRYLKNPSGSMEKVSAVVVDGVTIGHVCCSIFNCKIPVDNQRHRYCSFHKDKPHPCAIMTCKKLCQPSELTCDTPAHRGMEEYAQLRNKSYFQLHDRLKVSKIREAENSMKNGETCPRDAEEPSSPDAPTTFTFDVDSEGRVVGEEEGAELNPEGPKLGNTRMRAQFGRKFTHNEQIIIAPCGVIIARRTFYGSEGVKEVLAFIKEVYERTGYLPEFIFYDNNCHLLQSARKDPYFSGVKFPVDVFHFNCKHSKKDEFCQQNCNPAKYQELQTADGKWFFNSSAAEQINNWLRTSGKYPI</sequence>
<dbReference type="EMBL" id="RWJN01000522">
    <property type="protein sequence ID" value="TCD60958.1"/>
    <property type="molecule type" value="Genomic_DNA"/>
</dbReference>
<feature type="domain" description="CxC5 like cysteine cluster associated with KDZ" evidence="2">
    <location>
        <begin position="116"/>
        <end position="233"/>
    </location>
</feature>
<name>A0A4R0RBL8_9APHY</name>